<dbReference type="EMBL" id="LGRB01000020">
    <property type="protein sequence ID" value="OCT44617.1"/>
    <property type="molecule type" value="Genomic_DNA"/>
</dbReference>
<gene>
    <name evidence="1" type="ORF">CLCR_06339</name>
</gene>
<evidence type="ECO:0000313" key="2">
    <source>
        <dbReference type="Proteomes" id="UP000094526"/>
    </source>
</evidence>
<dbReference type="VEuPathDB" id="FungiDB:CLCR_06339"/>
<comment type="caution">
    <text evidence="1">The sequence shown here is derived from an EMBL/GenBank/DDBJ whole genome shotgun (WGS) entry which is preliminary data.</text>
</comment>
<protein>
    <submittedName>
        <fullName evidence="1">Uncharacterized protein</fullName>
    </submittedName>
</protein>
<proteinExistence type="predicted"/>
<sequence length="119" mass="13663">MSILGEEIRATRRLLVAVEDVKQESATSWVENVMNSILSAFDVDGGYQSYQHDDPDFDFRQEIEQFPPCRSSFRTSLHYSSAQNPASHLLGFLRDEMNPVVFDWREIQCEKLRSGFANG</sequence>
<reference evidence="2" key="1">
    <citation type="submission" date="2015-07" db="EMBL/GenBank/DDBJ databases">
        <authorList>
            <person name="Teixeira M.M."/>
            <person name="Souza R.C."/>
            <person name="Almeida L.G."/>
            <person name="Vicente V.A."/>
            <person name="de Hoog S."/>
            <person name="Bocca A.L."/>
            <person name="de Almeida S.R."/>
            <person name="Vasconcelos A.T."/>
            <person name="Felipe M.S."/>
        </authorList>
    </citation>
    <scope>NUCLEOTIDE SEQUENCE [LARGE SCALE GENOMIC DNA]</scope>
    <source>
        <strain evidence="2">KSF</strain>
    </source>
</reference>
<organism evidence="1 2">
    <name type="scientific">Cladophialophora carrionii</name>
    <dbReference type="NCBI Taxonomy" id="86049"/>
    <lineage>
        <taxon>Eukaryota</taxon>
        <taxon>Fungi</taxon>
        <taxon>Dikarya</taxon>
        <taxon>Ascomycota</taxon>
        <taxon>Pezizomycotina</taxon>
        <taxon>Eurotiomycetes</taxon>
        <taxon>Chaetothyriomycetidae</taxon>
        <taxon>Chaetothyriales</taxon>
        <taxon>Herpotrichiellaceae</taxon>
        <taxon>Cladophialophora</taxon>
    </lineage>
</organism>
<name>A0A1C1C811_9EURO</name>
<dbReference type="Proteomes" id="UP000094526">
    <property type="component" value="Unassembled WGS sequence"/>
</dbReference>
<evidence type="ECO:0000313" key="1">
    <source>
        <dbReference type="EMBL" id="OCT44617.1"/>
    </source>
</evidence>
<accession>A0A1C1C811</accession>
<dbReference type="AlphaFoldDB" id="A0A1C1C811"/>
<keyword evidence="2" id="KW-1185">Reference proteome</keyword>